<dbReference type="InterPro" id="IPR003598">
    <property type="entry name" value="Ig_sub2"/>
</dbReference>
<dbReference type="CDD" id="cd00099">
    <property type="entry name" value="IgV"/>
    <property type="match status" value="1"/>
</dbReference>
<evidence type="ECO:0000256" key="2">
    <source>
        <dbReference type="ARBA" id="ARBA00022475"/>
    </source>
</evidence>
<evidence type="ECO:0000256" key="4">
    <source>
        <dbReference type="ARBA" id="ARBA00022859"/>
    </source>
</evidence>
<dbReference type="Gene3D" id="2.60.40.10">
    <property type="entry name" value="Immunoglobulins"/>
    <property type="match status" value="1"/>
</dbReference>
<dbReference type="PANTHER" id="PTHR19433">
    <property type="entry name" value="T-CELL RECEPTOR ALPHA CHAIN V REGION-RELATED"/>
    <property type="match status" value="1"/>
</dbReference>
<protein>
    <recommendedName>
        <fullName evidence="8">Ig-like domain-containing protein</fullName>
    </recommendedName>
</protein>
<dbReference type="InterPro" id="IPR036179">
    <property type="entry name" value="Ig-like_dom_sf"/>
</dbReference>
<keyword evidence="3" id="KW-0732">Signal</keyword>
<evidence type="ECO:0000259" key="8">
    <source>
        <dbReference type="PROSITE" id="PS50835"/>
    </source>
</evidence>
<evidence type="ECO:0000256" key="5">
    <source>
        <dbReference type="ARBA" id="ARBA00023136"/>
    </source>
</evidence>
<comment type="subcellular location">
    <subcellularLocation>
        <location evidence="1">Cell membrane</location>
    </subcellularLocation>
</comment>
<keyword evidence="10" id="KW-1185">Reference proteome</keyword>
<dbReference type="SMART" id="SM00408">
    <property type="entry name" value="IGc2"/>
    <property type="match status" value="1"/>
</dbReference>
<dbReference type="InterPro" id="IPR013106">
    <property type="entry name" value="Ig_V-set"/>
</dbReference>
<dbReference type="InterPro" id="IPR007110">
    <property type="entry name" value="Ig-like_dom"/>
</dbReference>
<evidence type="ECO:0000256" key="1">
    <source>
        <dbReference type="ARBA" id="ARBA00004236"/>
    </source>
</evidence>
<dbReference type="InterPro" id="IPR013783">
    <property type="entry name" value="Ig-like_fold"/>
</dbReference>
<dbReference type="Proteomes" id="UP000472265">
    <property type="component" value="Chromosome 18"/>
</dbReference>
<dbReference type="GeneTree" id="ENSGT00940000170413"/>
<dbReference type="AlphaFoldDB" id="A0A671Y465"/>
<name>A0A671Y465_SPAAU</name>
<dbReference type="GO" id="GO:0009617">
    <property type="term" value="P:response to bacterium"/>
    <property type="evidence" value="ECO:0007669"/>
    <property type="project" value="TreeGrafter"/>
</dbReference>
<dbReference type="Pfam" id="PF07686">
    <property type="entry name" value="V-set"/>
    <property type="match status" value="1"/>
</dbReference>
<keyword evidence="4" id="KW-0391">Immunity</keyword>
<keyword evidence="5" id="KW-0472">Membrane</keyword>
<dbReference type="Ensembl" id="ENSSAUT00010058723.1">
    <property type="protein sequence ID" value="ENSSAUP00010055891.1"/>
    <property type="gene ID" value="ENSSAUG00010022961.1"/>
</dbReference>
<accession>A0A671Y465</accession>
<evidence type="ECO:0000313" key="9">
    <source>
        <dbReference type="Ensembl" id="ENSSAUP00010055891.1"/>
    </source>
</evidence>
<sequence length="143" mass="16617">MFNNCLIIIYCLINDTFLFHLDSLIPVTTVQLGESATFTCVLPDELNQRQFHWYKQSVGDNLELVVSHRKKTNPVFGPEYSASRVDLKVHMSISYLTIFKTTEEDEGIYHCAVKDWAKITWSGTYLSLKGNYVFCFFQYKHSL</sequence>
<evidence type="ECO:0000256" key="6">
    <source>
        <dbReference type="ARBA" id="ARBA00023157"/>
    </source>
</evidence>
<dbReference type="OMA" id="IGWTESM"/>
<dbReference type="SMART" id="SM00409">
    <property type="entry name" value="IG"/>
    <property type="match status" value="1"/>
</dbReference>
<dbReference type="PANTHER" id="PTHR19433:SF111">
    <property type="entry name" value="T CELL RECEPTOR ALPHA VARIABLE 4"/>
    <property type="match status" value="1"/>
</dbReference>
<evidence type="ECO:0000313" key="10">
    <source>
        <dbReference type="Proteomes" id="UP000472265"/>
    </source>
</evidence>
<dbReference type="SUPFAM" id="SSF48726">
    <property type="entry name" value="Immunoglobulin"/>
    <property type="match status" value="1"/>
</dbReference>
<dbReference type="InterPro" id="IPR003599">
    <property type="entry name" value="Ig_sub"/>
</dbReference>
<dbReference type="InParanoid" id="A0A671Y465"/>
<keyword evidence="6" id="KW-1015">Disulfide bond</keyword>
<dbReference type="InterPro" id="IPR052051">
    <property type="entry name" value="TCR_complex_component"/>
</dbReference>
<organism evidence="9 10">
    <name type="scientific">Sparus aurata</name>
    <name type="common">Gilthead sea bream</name>
    <dbReference type="NCBI Taxonomy" id="8175"/>
    <lineage>
        <taxon>Eukaryota</taxon>
        <taxon>Metazoa</taxon>
        <taxon>Chordata</taxon>
        <taxon>Craniata</taxon>
        <taxon>Vertebrata</taxon>
        <taxon>Euteleostomi</taxon>
        <taxon>Actinopterygii</taxon>
        <taxon>Neopterygii</taxon>
        <taxon>Teleostei</taxon>
        <taxon>Neoteleostei</taxon>
        <taxon>Acanthomorphata</taxon>
        <taxon>Eupercaria</taxon>
        <taxon>Spariformes</taxon>
        <taxon>Sparidae</taxon>
        <taxon>Sparus</taxon>
    </lineage>
</organism>
<evidence type="ECO:0000256" key="7">
    <source>
        <dbReference type="ARBA" id="ARBA00023180"/>
    </source>
</evidence>
<reference evidence="9" key="1">
    <citation type="submission" date="2021-04" db="EMBL/GenBank/DDBJ databases">
        <authorList>
            <consortium name="Wellcome Sanger Institute Data Sharing"/>
        </authorList>
    </citation>
    <scope>NUCLEOTIDE SEQUENCE [LARGE SCALE GENOMIC DNA]</scope>
</reference>
<feature type="domain" description="Ig-like" evidence="8">
    <location>
        <begin position="22"/>
        <end position="115"/>
    </location>
</feature>
<dbReference type="GO" id="GO:0002376">
    <property type="term" value="P:immune system process"/>
    <property type="evidence" value="ECO:0007669"/>
    <property type="project" value="UniProtKB-KW"/>
</dbReference>
<keyword evidence="2" id="KW-1003">Cell membrane</keyword>
<reference evidence="9" key="3">
    <citation type="submission" date="2025-09" db="UniProtKB">
        <authorList>
            <consortium name="Ensembl"/>
        </authorList>
    </citation>
    <scope>IDENTIFICATION</scope>
</reference>
<dbReference type="PROSITE" id="PS50835">
    <property type="entry name" value="IG_LIKE"/>
    <property type="match status" value="1"/>
</dbReference>
<dbReference type="GO" id="GO:0005886">
    <property type="term" value="C:plasma membrane"/>
    <property type="evidence" value="ECO:0007669"/>
    <property type="project" value="UniProtKB-SubCell"/>
</dbReference>
<proteinExistence type="predicted"/>
<dbReference type="SMART" id="SM00406">
    <property type="entry name" value="IGv"/>
    <property type="match status" value="1"/>
</dbReference>
<reference evidence="9" key="2">
    <citation type="submission" date="2025-08" db="UniProtKB">
        <authorList>
            <consortium name="Ensembl"/>
        </authorList>
    </citation>
    <scope>IDENTIFICATION</scope>
</reference>
<keyword evidence="7" id="KW-0325">Glycoprotein</keyword>
<evidence type="ECO:0000256" key="3">
    <source>
        <dbReference type="ARBA" id="ARBA00022729"/>
    </source>
</evidence>